<proteinExistence type="predicted"/>
<dbReference type="GO" id="GO:0009279">
    <property type="term" value="C:cell outer membrane"/>
    <property type="evidence" value="ECO:0007669"/>
    <property type="project" value="UniProtKB-SubCell"/>
</dbReference>
<keyword evidence="2" id="KW-0472">Membrane</keyword>
<dbReference type="AlphaFoldDB" id="A0A6M4IZ20"/>
<evidence type="ECO:0008006" key="6">
    <source>
        <dbReference type="Google" id="ProtNLM"/>
    </source>
</evidence>
<gene>
    <name evidence="4" type="ORF">HKW67_19165</name>
</gene>
<accession>A0A6M4IZ20</accession>
<reference evidence="4 5" key="1">
    <citation type="submission" date="2020-05" db="EMBL/GenBank/DDBJ databases">
        <title>Complete genome sequence of Gemmatimonas greenlandica TET16.</title>
        <authorList>
            <person name="Zeng Y."/>
        </authorList>
    </citation>
    <scope>NUCLEOTIDE SEQUENCE [LARGE SCALE GENOMIC DNA]</scope>
    <source>
        <strain evidence="4 5">TET16</strain>
    </source>
</reference>
<dbReference type="InterPro" id="IPR011990">
    <property type="entry name" value="TPR-like_helical_dom_sf"/>
</dbReference>
<dbReference type="KEGG" id="ggr:HKW67_19165"/>
<evidence type="ECO:0000256" key="3">
    <source>
        <dbReference type="ARBA" id="ARBA00023237"/>
    </source>
</evidence>
<name>A0A6M4IZ20_9BACT</name>
<comment type="subcellular location">
    <subcellularLocation>
        <location evidence="1">Cell outer membrane</location>
    </subcellularLocation>
</comment>
<dbReference type="InterPro" id="IPR036942">
    <property type="entry name" value="Beta-barrel_TonB_sf"/>
</dbReference>
<dbReference type="EMBL" id="CP053085">
    <property type="protein sequence ID" value="QJR37481.1"/>
    <property type="molecule type" value="Genomic_DNA"/>
</dbReference>
<dbReference type="Proteomes" id="UP000500938">
    <property type="component" value="Chromosome"/>
</dbReference>
<dbReference type="RefSeq" id="WP_171226915.1">
    <property type="nucleotide sequence ID" value="NZ_CP053085.1"/>
</dbReference>
<evidence type="ECO:0000313" key="4">
    <source>
        <dbReference type="EMBL" id="QJR37481.1"/>
    </source>
</evidence>
<keyword evidence="3" id="KW-0998">Cell outer membrane</keyword>
<evidence type="ECO:0000256" key="1">
    <source>
        <dbReference type="ARBA" id="ARBA00004442"/>
    </source>
</evidence>
<dbReference type="SUPFAM" id="SSF56935">
    <property type="entry name" value="Porins"/>
    <property type="match status" value="1"/>
</dbReference>
<dbReference type="Gene3D" id="1.25.40.10">
    <property type="entry name" value="Tetratricopeptide repeat domain"/>
    <property type="match status" value="1"/>
</dbReference>
<sequence>MRASTQSPTPDPLGPCLAAATARDLARADALGEAALQQLSGRLAATPDDIPALVVAARVISQCRIPAAEMVRRGELSAQALEYLDRVVERDSTHWLARYMRAQHYLQAPPFMKREGAAARELDRLFALQGARTDLSEFARPYQLRSQLWKRQGQLDSARAVLQRGLRLFPQDSLLRAAYEPFAASSSPPPATSISAVVVRAARPMAPPAVGMTRQMQRMDVMLAPGAAADVFQAMQLQGGATLVGDGAELHARGGDPAESPLLLNGARLVGASRFESLDGALFAALDPQVLQSTQFSPGGFSARVGNALSGVIEVETEGRPRQAQRRFGLSSVTASTTERRPLGRRAGWWGSTRLSHTTPMLWMNDRLGEYTSAPRSGDLALGLGVEPDRRTELRATLMLSGDDVARDVARGDYTGAYRSNGQGGAFVVSARRAALHAPLIWRGAAAASLRRSRQAFGVLDRARTDRTLTTSADVTWQAVSSWRLRSGVDVAHFALDEDGRVPITPALAQDAPSRALAVRRDAAHVGVWTESVWDVGRAQLTTGLRADRLPLLAGVTLDPRVNLSLPTGRIQWHLAAGVFRQGAFRPTLDLSTPVQLADIPTRADHLVAGAERKGALDIRAEAFRKRYRDYRARGGPSLARGTVDGMELLVRRASMADRRVDGWITYAATRAVGTLTSGARAPLPFDVSHAGTAVITWRPTSAWRLGVTQRVATGRPFTAVIGADSLSGDLWQPRFGTLQGARYPSYARTDVRLTHLSVRGSRLAATFVEAINLLDRGNVSGWSYDARWQRREAVRPFFNRRTIVVGVELQ</sequence>
<organism evidence="4 5">
    <name type="scientific">Gemmatimonas groenlandica</name>
    <dbReference type="NCBI Taxonomy" id="2732249"/>
    <lineage>
        <taxon>Bacteria</taxon>
        <taxon>Pseudomonadati</taxon>
        <taxon>Gemmatimonadota</taxon>
        <taxon>Gemmatimonadia</taxon>
        <taxon>Gemmatimonadales</taxon>
        <taxon>Gemmatimonadaceae</taxon>
        <taxon>Gemmatimonas</taxon>
    </lineage>
</organism>
<dbReference type="SUPFAM" id="SSF48452">
    <property type="entry name" value="TPR-like"/>
    <property type="match status" value="1"/>
</dbReference>
<keyword evidence="5" id="KW-1185">Reference proteome</keyword>
<protein>
    <recommendedName>
        <fullName evidence="6">TonB-dependent receptor</fullName>
    </recommendedName>
</protein>
<dbReference type="Gene3D" id="2.40.170.20">
    <property type="entry name" value="TonB-dependent receptor, beta-barrel domain"/>
    <property type="match status" value="1"/>
</dbReference>
<evidence type="ECO:0000313" key="5">
    <source>
        <dbReference type="Proteomes" id="UP000500938"/>
    </source>
</evidence>
<evidence type="ECO:0000256" key="2">
    <source>
        <dbReference type="ARBA" id="ARBA00023136"/>
    </source>
</evidence>